<comment type="caution">
    <text evidence="6">The sequence shown here is derived from an EMBL/GenBank/DDBJ whole genome shotgun (WGS) entry which is preliminary data.</text>
</comment>
<dbReference type="PANTHER" id="PTHR43309">
    <property type="entry name" value="5-OXOPROLINASE SUBUNIT C"/>
    <property type="match status" value="1"/>
</dbReference>
<dbReference type="InterPro" id="IPR003778">
    <property type="entry name" value="CT_A_B"/>
</dbReference>
<protein>
    <submittedName>
        <fullName evidence="6">5-oxoprolinase/urea amidolyase family protein</fullName>
    </submittedName>
</protein>
<dbReference type="InterPro" id="IPR029000">
    <property type="entry name" value="Cyclophilin-like_dom_sf"/>
</dbReference>
<dbReference type="InterPro" id="IPR003833">
    <property type="entry name" value="CT_C_D"/>
</dbReference>
<dbReference type="Proteomes" id="UP001139158">
    <property type="component" value="Unassembled WGS sequence"/>
</dbReference>
<keyword evidence="7" id="KW-1185">Reference proteome</keyword>
<keyword evidence="1" id="KW-0547">Nucleotide-binding</keyword>
<dbReference type="Gene3D" id="2.40.100.10">
    <property type="entry name" value="Cyclophilin-like"/>
    <property type="match status" value="2"/>
</dbReference>
<dbReference type="PANTHER" id="PTHR43309:SF3">
    <property type="entry name" value="5-OXOPROLINASE SUBUNIT C"/>
    <property type="match status" value="1"/>
</dbReference>
<dbReference type="InterPro" id="IPR052708">
    <property type="entry name" value="PxpC"/>
</dbReference>
<evidence type="ECO:0000259" key="5">
    <source>
        <dbReference type="SMART" id="SM00797"/>
    </source>
</evidence>
<keyword evidence="2" id="KW-0378">Hydrolase</keyword>
<dbReference type="Pfam" id="PF02682">
    <property type="entry name" value="CT_C_D"/>
    <property type="match status" value="1"/>
</dbReference>
<evidence type="ECO:0000259" key="4">
    <source>
        <dbReference type="SMART" id="SM00796"/>
    </source>
</evidence>
<reference evidence="6" key="1">
    <citation type="submission" date="2021-10" db="EMBL/GenBank/DDBJ databases">
        <title>Novel species in genus Arthrobacter.</title>
        <authorList>
            <person name="Liu Y."/>
        </authorList>
    </citation>
    <scope>NUCLEOTIDE SEQUENCE</scope>
    <source>
        <strain evidence="6">Zg-Y453</strain>
    </source>
</reference>
<dbReference type="SMART" id="SM00796">
    <property type="entry name" value="AHS1"/>
    <property type="match status" value="1"/>
</dbReference>
<dbReference type="NCBIfam" id="TIGR00724">
    <property type="entry name" value="urea_amlyse_rel"/>
    <property type="match status" value="1"/>
</dbReference>
<dbReference type="SMART" id="SM00797">
    <property type="entry name" value="AHS2"/>
    <property type="match status" value="1"/>
</dbReference>
<dbReference type="EMBL" id="JAJFZV010000009">
    <property type="protein sequence ID" value="MCC3297960.1"/>
    <property type="molecule type" value="Genomic_DNA"/>
</dbReference>
<dbReference type="AlphaFoldDB" id="A0A9X1MEY0"/>
<dbReference type="Gene3D" id="3.30.1360.40">
    <property type="match status" value="1"/>
</dbReference>
<evidence type="ECO:0000313" key="7">
    <source>
        <dbReference type="Proteomes" id="UP001139158"/>
    </source>
</evidence>
<proteinExistence type="predicted"/>
<evidence type="ECO:0000256" key="2">
    <source>
        <dbReference type="ARBA" id="ARBA00022801"/>
    </source>
</evidence>
<gene>
    <name evidence="6" type="ORF">LJ757_09105</name>
</gene>
<organism evidence="6 7">
    <name type="scientific">Arthrobacter caoxuetaonis</name>
    <dbReference type="NCBI Taxonomy" id="2886935"/>
    <lineage>
        <taxon>Bacteria</taxon>
        <taxon>Bacillati</taxon>
        <taxon>Actinomycetota</taxon>
        <taxon>Actinomycetes</taxon>
        <taxon>Micrococcales</taxon>
        <taxon>Micrococcaceae</taxon>
        <taxon>Arthrobacter</taxon>
    </lineage>
</organism>
<evidence type="ECO:0000313" key="6">
    <source>
        <dbReference type="EMBL" id="MCC3297960.1"/>
    </source>
</evidence>
<accession>A0A9X1MEY0</accession>
<dbReference type="GO" id="GO:0005524">
    <property type="term" value="F:ATP binding"/>
    <property type="evidence" value="ECO:0007669"/>
    <property type="project" value="UniProtKB-KW"/>
</dbReference>
<dbReference type="RefSeq" id="WP_227895836.1">
    <property type="nucleotide sequence ID" value="NZ_CP099466.1"/>
</dbReference>
<feature type="domain" description="Carboxyltransferase" evidence="4">
    <location>
        <begin position="15"/>
        <end position="206"/>
    </location>
</feature>
<dbReference type="SUPFAM" id="SSF50891">
    <property type="entry name" value="Cyclophilin-like"/>
    <property type="match status" value="2"/>
</dbReference>
<name>A0A9X1MEY0_9MICC</name>
<feature type="domain" description="Carboxyltransferase" evidence="5">
    <location>
        <begin position="281"/>
        <end position="561"/>
    </location>
</feature>
<evidence type="ECO:0000256" key="1">
    <source>
        <dbReference type="ARBA" id="ARBA00022741"/>
    </source>
</evidence>
<dbReference type="Pfam" id="PF02626">
    <property type="entry name" value="CT_A_B"/>
    <property type="match status" value="1"/>
</dbReference>
<dbReference type="GO" id="GO:0016787">
    <property type="term" value="F:hydrolase activity"/>
    <property type="evidence" value="ECO:0007669"/>
    <property type="project" value="UniProtKB-KW"/>
</dbReference>
<keyword evidence="3" id="KW-0067">ATP-binding</keyword>
<evidence type="ECO:0000256" key="3">
    <source>
        <dbReference type="ARBA" id="ARBA00022840"/>
    </source>
</evidence>
<sequence>MLPASSEPGISSPVLFVRRAGERALLVELAGPAGAAALHSRLQADPLPGQTGLVPAACTVLVRLATPAHARQAAGLLAELELRAADRAGQAGLVELDTVYDGEDLAEVARLTGLGSADAVAEAHSAAVWTAAFCGFAPGFAYLTGGDPRLDVPRRAEPRTAVPAGAVALAGAYSAAYPGSSPGGWQLIGRTSAPLWDLEREQPALICPGATVRFRPVREQLALRQRPAAALHTAAAPISVERTIPGEHTVAGNPGPPPAAVVLDPGPQSTIQDLGRPGYSHVGVGRSGAADRSALVRANRMVGNPAGAAGLEVLFGGLRLRAERDLVVAATGASTPLALQAADRPERPAPFDAPFLLRADEVLSLGPPAAGLRTYLAVRGGLAGEPVLGSQSTDTLAGLGPEPLTAGRGLGVGPEPGTAVGLPEPAPPLPGTEAGAGTETDVQLRYIPGPREDWFDAAGLDGFASRTWTAAQDSNRVGIRFSGEPLTGRRSGELESEAVLPGAVQIPPSGLPILFLADAPVTGGYPVIGVVVQADLDLAAQLRPGTSVRFTPVLPPEELRD</sequence>